<dbReference type="Pfam" id="PF00535">
    <property type="entry name" value="Glycos_transf_2"/>
    <property type="match status" value="1"/>
</dbReference>
<dbReference type="PANTHER" id="PTHR22916:SF3">
    <property type="entry name" value="UDP-GLCNAC:BETAGAL BETA-1,3-N-ACETYLGLUCOSAMINYLTRANSFERASE-LIKE PROTEIN 1"/>
    <property type="match status" value="1"/>
</dbReference>
<reference evidence="2 3" key="1">
    <citation type="submission" date="2024-12" db="EMBL/GenBank/DDBJ databases">
        <authorList>
            <person name="Hu S."/>
        </authorList>
    </citation>
    <scope>NUCLEOTIDE SEQUENCE [LARGE SCALE GENOMIC DNA]</scope>
    <source>
        <strain evidence="2 3">THG-T11</strain>
    </source>
</reference>
<accession>A0ABW9J553</accession>
<feature type="domain" description="Glycosyltransferase 2-like" evidence="1">
    <location>
        <begin position="5"/>
        <end position="144"/>
    </location>
</feature>
<dbReference type="Proteomes" id="UP001517247">
    <property type="component" value="Unassembled WGS sequence"/>
</dbReference>
<comment type="caution">
    <text evidence="2">The sequence shown here is derived from an EMBL/GenBank/DDBJ whole genome shotgun (WGS) entry which is preliminary data.</text>
</comment>
<organism evidence="2 3">
    <name type="scientific">Pedobacter ureilyticus</name>
    <dbReference type="NCBI Taxonomy" id="1393051"/>
    <lineage>
        <taxon>Bacteria</taxon>
        <taxon>Pseudomonadati</taxon>
        <taxon>Bacteroidota</taxon>
        <taxon>Sphingobacteriia</taxon>
        <taxon>Sphingobacteriales</taxon>
        <taxon>Sphingobacteriaceae</taxon>
        <taxon>Pedobacter</taxon>
    </lineage>
</organism>
<evidence type="ECO:0000259" key="1">
    <source>
        <dbReference type="Pfam" id="PF00535"/>
    </source>
</evidence>
<dbReference type="EMBL" id="SSHJ02000006">
    <property type="protein sequence ID" value="MFN0255661.1"/>
    <property type="molecule type" value="Genomic_DNA"/>
</dbReference>
<dbReference type="Gene3D" id="3.90.550.10">
    <property type="entry name" value="Spore Coat Polysaccharide Biosynthesis Protein SpsA, Chain A"/>
    <property type="match status" value="1"/>
</dbReference>
<dbReference type="InterPro" id="IPR029044">
    <property type="entry name" value="Nucleotide-diphossugar_trans"/>
</dbReference>
<keyword evidence="3" id="KW-1185">Reference proteome</keyword>
<dbReference type="RefSeq" id="WP_138722792.1">
    <property type="nucleotide sequence ID" value="NZ_SSHJ02000006.1"/>
</dbReference>
<sequence length="313" mass="37406">MPIVSVIIPNYNHAAYLTQRINSVLDQSFQDFEVIILDDCSTDDSKVIIEQYRFHEKVSRIIYNKVNSGSPFEQWKKGVEAATGEWIWIAESDDVAEKEFLHTVLENTKNDGNIVISYCASWRIDKDGRRETRLAWADDISNRNWLADYKNEGLNEISTQLFYKNVIANASAVLFKKEALDMEVFKFISNMRFAGDWLFWIKLLERGTIYYSAKILNNFRYHDNTTRNLKNASLEKQRFEEYFSVLNYLKNNHEVHWNYKKHKWMLYDWLDRYQLINEKAFLPLNLKFPFFYNMFLLHRFLKKKNLRCKALSC</sequence>
<dbReference type="SUPFAM" id="SSF53448">
    <property type="entry name" value="Nucleotide-diphospho-sugar transferases"/>
    <property type="match status" value="1"/>
</dbReference>
<proteinExistence type="predicted"/>
<dbReference type="PANTHER" id="PTHR22916">
    <property type="entry name" value="GLYCOSYLTRANSFERASE"/>
    <property type="match status" value="1"/>
</dbReference>
<protein>
    <submittedName>
        <fullName evidence="2">Glycosyltransferase family 2 protein</fullName>
    </submittedName>
</protein>
<evidence type="ECO:0000313" key="2">
    <source>
        <dbReference type="EMBL" id="MFN0255661.1"/>
    </source>
</evidence>
<evidence type="ECO:0000313" key="3">
    <source>
        <dbReference type="Proteomes" id="UP001517247"/>
    </source>
</evidence>
<gene>
    <name evidence="2" type="ORF">E6A44_008765</name>
</gene>
<dbReference type="InterPro" id="IPR001173">
    <property type="entry name" value="Glyco_trans_2-like"/>
</dbReference>
<name>A0ABW9J553_9SPHI</name>